<organism evidence="2 3">
    <name type="scientific">Treponema pallidum subsp. pertenue (strain Gauthier)</name>
    <dbReference type="NCBI Taxonomy" id="491080"/>
    <lineage>
        <taxon>Bacteria</taxon>
        <taxon>Pseudomonadati</taxon>
        <taxon>Spirochaetota</taxon>
        <taxon>Spirochaetia</taxon>
        <taxon>Spirochaetales</taxon>
        <taxon>Treponemataceae</taxon>
        <taxon>Treponema</taxon>
    </lineage>
</organism>
<proteinExistence type="predicted"/>
<keyword evidence="1" id="KW-1133">Transmembrane helix</keyword>
<name>A0AAU8PGN8_TREPG</name>
<evidence type="ECO:0000313" key="2">
    <source>
        <dbReference type="EMBL" id="AEZ59628.1"/>
    </source>
</evidence>
<reference evidence="3" key="1">
    <citation type="journal article" date="2012" name="PLoS Negl. Trop. Dis.">
        <title>Whole genome sequences of three Treponema pallidum ssp. pertenue strains: yaws and syphilis treponemes differ in less than 0.2% of the genome sequence.</title>
        <authorList>
            <person name="Cejkova D."/>
            <person name="Zobanikova M."/>
            <person name="Chen L."/>
            <person name="Pospisilova P."/>
            <person name="Strouhal M."/>
            <person name="Qin X."/>
            <person name="Mikalova L."/>
            <person name="Norris S.J."/>
            <person name="Muzny D.M."/>
            <person name="Gibbs R.A."/>
            <person name="Fulton L.L."/>
            <person name="Sodergren E."/>
            <person name="Weinstock G.M."/>
            <person name="Smajs D."/>
        </authorList>
    </citation>
    <scope>NUCLEOTIDE SEQUENCE [LARGE SCALE GENOMIC DNA]</scope>
    <source>
        <strain evidence="3">Gauthier</strain>
    </source>
</reference>
<dbReference type="AlphaFoldDB" id="A0AAU8PGN8"/>
<dbReference type="Proteomes" id="UP000008192">
    <property type="component" value="Chromosome"/>
</dbReference>
<keyword evidence="1" id="KW-0472">Membrane</keyword>
<sequence>MMRLRGVAGALLGAVVLVALGLMGVWWVFYPKKGDRGAAVAREPVLLHIDPAQMEAADEPLTLPPIERSRERMSAWSEQECLRQLEYPTEKAVQALEHANEKRIQQMLEAVP</sequence>
<keyword evidence="1" id="KW-0812">Transmembrane</keyword>
<evidence type="ECO:0000256" key="1">
    <source>
        <dbReference type="SAM" id="Phobius"/>
    </source>
</evidence>
<dbReference type="KEGG" id="tpg:TPEGAU_0368"/>
<feature type="transmembrane region" description="Helical" evidence="1">
    <location>
        <begin position="6"/>
        <end position="29"/>
    </location>
</feature>
<protein>
    <submittedName>
        <fullName evidence="2">Uncharacterized protein</fullName>
    </submittedName>
</protein>
<accession>A0AAU8PGN8</accession>
<dbReference type="EMBL" id="CP002376">
    <property type="protein sequence ID" value="AEZ59628.1"/>
    <property type="molecule type" value="Genomic_DNA"/>
</dbReference>
<evidence type="ECO:0000313" key="3">
    <source>
        <dbReference type="Proteomes" id="UP000008192"/>
    </source>
</evidence>
<gene>
    <name evidence="2" type="ordered locus">TPEGAU_0368</name>
</gene>